<organism evidence="3 4">
    <name type="scientific">Metschnikowia pulcherrima</name>
    <dbReference type="NCBI Taxonomy" id="27326"/>
    <lineage>
        <taxon>Eukaryota</taxon>
        <taxon>Fungi</taxon>
        <taxon>Dikarya</taxon>
        <taxon>Ascomycota</taxon>
        <taxon>Saccharomycotina</taxon>
        <taxon>Pichiomycetes</taxon>
        <taxon>Metschnikowiaceae</taxon>
        <taxon>Metschnikowia</taxon>
    </lineage>
</organism>
<reference evidence="3" key="1">
    <citation type="submission" date="2020-10" db="EMBL/GenBank/DDBJ databases">
        <title>The Whole-Genome Sequence of Metschnikowia persimmonesis, a Novel Endophytic Yeast Species Isolated from Medicinal Plant Diospyros kaki Thumb.</title>
        <authorList>
            <person name="Rahmat E."/>
            <person name="Kang Y."/>
        </authorList>
    </citation>
    <scope>NUCLEOTIDE SEQUENCE</scope>
    <source>
        <strain evidence="3">KIOM G15050</strain>
    </source>
</reference>
<dbReference type="OrthoDB" id="18018at2759"/>
<feature type="domain" description="Small EDRK-rich factor-like N-terminal" evidence="2">
    <location>
        <begin position="1"/>
        <end position="35"/>
    </location>
</feature>
<dbReference type="Pfam" id="PF04419">
    <property type="entry name" value="SERF-like_N"/>
    <property type="match status" value="1"/>
</dbReference>
<dbReference type="AlphaFoldDB" id="A0A8H7GPA8"/>
<accession>A0A8H7GPA8</accession>
<evidence type="ECO:0000313" key="4">
    <source>
        <dbReference type="Proteomes" id="UP000649328"/>
    </source>
</evidence>
<dbReference type="Proteomes" id="UP000649328">
    <property type="component" value="Unassembled WGS sequence"/>
</dbReference>
<comment type="caution">
    <text evidence="3">The sequence shown here is derived from an EMBL/GenBank/DDBJ whole genome shotgun (WGS) entry which is preliminary data.</text>
</comment>
<evidence type="ECO:0000313" key="3">
    <source>
        <dbReference type="EMBL" id="KAF7999243.1"/>
    </source>
</evidence>
<name>A0A8H7GPA8_9ASCO</name>
<dbReference type="EMBL" id="JACBPP010000010">
    <property type="protein sequence ID" value="KAF7999243.1"/>
    <property type="molecule type" value="Genomic_DNA"/>
</dbReference>
<evidence type="ECO:0000259" key="2">
    <source>
        <dbReference type="Pfam" id="PF04419"/>
    </source>
</evidence>
<protein>
    <recommendedName>
        <fullName evidence="2">Small EDRK-rich factor-like N-terminal domain-containing protein</fullName>
    </recommendedName>
</protein>
<sequence>MARGNQRDLARAKNQKKQQDIAKAQKKEGDPKKRMESDAEKMRQKQAMVHADKASDHLKKYRIFGLLDQKTLQLRQMAIKKTFSVGLLWLIGSELGSIETRAMEPKDYSKIC</sequence>
<gene>
    <name evidence="3" type="ORF">HF325_006775</name>
</gene>
<feature type="region of interest" description="Disordered" evidence="1">
    <location>
        <begin position="1"/>
        <end position="53"/>
    </location>
</feature>
<proteinExistence type="predicted"/>
<feature type="compositionally biased region" description="Basic and acidic residues" evidence="1">
    <location>
        <begin position="1"/>
        <end position="43"/>
    </location>
</feature>
<keyword evidence="4" id="KW-1185">Reference proteome</keyword>
<evidence type="ECO:0000256" key="1">
    <source>
        <dbReference type="SAM" id="MobiDB-lite"/>
    </source>
</evidence>
<dbReference type="InterPro" id="IPR007513">
    <property type="entry name" value="SERF-like_N"/>
</dbReference>